<dbReference type="EMBL" id="LN483345">
    <property type="protein sequence ID" value="CDZ98359.1"/>
    <property type="molecule type" value="Genomic_DNA"/>
</dbReference>
<accession>A0A0F7SLU2</accession>
<dbReference type="InterPro" id="IPR029044">
    <property type="entry name" value="Nucleotide-diphossugar_trans"/>
</dbReference>
<dbReference type="Pfam" id="PF01501">
    <property type="entry name" value="Glyco_transf_8"/>
    <property type="match status" value="1"/>
</dbReference>
<proteinExistence type="predicted"/>
<dbReference type="InterPro" id="IPR050587">
    <property type="entry name" value="GNT1/Glycosyltrans_8"/>
</dbReference>
<keyword evidence="1" id="KW-0808">Transferase</keyword>
<protein>
    <submittedName>
        <fullName evidence="1">Glycosyltransferase family 8 protein</fullName>
    </submittedName>
</protein>
<name>A0A0F7SLU2_PHARH</name>
<dbReference type="CDD" id="cd02537">
    <property type="entry name" value="GT8_Glycogenin"/>
    <property type="match status" value="1"/>
</dbReference>
<dbReference type="GO" id="GO:0016757">
    <property type="term" value="F:glycosyltransferase activity"/>
    <property type="evidence" value="ECO:0007669"/>
    <property type="project" value="InterPro"/>
</dbReference>
<dbReference type="SUPFAM" id="SSF53448">
    <property type="entry name" value="Nucleotide-diphospho-sugar transferases"/>
    <property type="match status" value="1"/>
</dbReference>
<dbReference type="PANTHER" id="PTHR11183">
    <property type="entry name" value="GLYCOGENIN SUBFAMILY MEMBER"/>
    <property type="match status" value="1"/>
</dbReference>
<sequence length="327" mass="37015">MTVVTATAPFAPPVNGAWVALCTKSSYLQGLLVLNHSLSSTFPPTAYPLVAMITAPFPPEAREVCRRAGILLKEVDSLRPTGGTHELNEHDLRFMDTWTKFRAFEWTEYERIITLDCDMLVQKNMDDLFTLPLPGPDWVAGTHVCACNPRRLSHYPNDWIPENCAYTAQHLPSALTHPPLKIQPDGPRPHGLINGGLIVLTPSKTVFKDIVTFLRTSPLIKTFSFADQDLYAAFFKNHWQPVPYVYNALKTLRVIHPDIWSDSDVRNIHYILDKPWQHPQGSPSKASADRSTAFLHGLWWVAYEDMLSQMKLDPESGWDVVDEWVAK</sequence>
<dbReference type="InterPro" id="IPR002495">
    <property type="entry name" value="Glyco_trans_8"/>
</dbReference>
<dbReference type="AlphaFoldDB" id="A0A0F7SLU2"/>
<reference evidence="1" key="1">
    <citation type="submission" date="2014-08" db="EMBL/GenBank/DDBJ databases">
        <authorList>
            <person name="Sharma Rahul"/>
            <person name="Thines Marco"/>
        </authorList>
    </citation>
    <scope>NUCLEOTIDE SEQUENCE</scope>
</reference>
<organism evidence="1">
    <name type="scientific">Phaffia rhodozyma</name>
    <name type="common">Yeast</name>
    <name type="synonym">Xanthophyllomyces dendrorhous</name>
    <dbReference type="NCBI Taxonomy" id="264483"/>
    <lineage>
        <taxon>Eukaryota</taxon>
        <taxon>Fungi</taxon>
        <taxon>Dikarya</taxon>
        <taxon>Basidiomycota</taxon>
        <taxon>Agaricomycotina</taxon>
        <taxon>Tremellomycetes</taxon>
        <taxon>Cystofilobasidiales</taxon>
        <taxon>Mrakiaceae</taxon>
        <taxon>Phaffia</taxon>
    </lineage>
</organism>
<evidence type="ECO:0000313" key="1">
    <source>
        <dbReference type="EMBL" id="CDZ98359.1"/>
    </source>
</evidence>
<dbReference type="Gene3D" id="3.90.550.10">
    <property type="entry name" value="Spore Coat Polysaccharide Biosynthesis Protein SpsA, Chain A"/>
    <property type="match status" value="1"/>
</dbReference>